<evidence type="ECO:0000313" key="1">
    <source>
        <dbReference type="EMBL" id="KAJ7022141.1"/>
    </source>
</evidence>
<accession>A0AAD6S6J7</accession>
<proteinExistence type="predicted"/>
<comment type="caution">
    <text evidence="1">The sequence shown here is derived from an EMBL/GenBank/DDBJ whole genome shotgun (WGS) entry which is preliminary data.</text>
</comment>
<protein>
    <submittedName>
        <fullName evidence="1">Uncharacterized protein</fullName>
    </submittedName>
</protein>
<sequence length="404" mass="45217">MSNLSQELVDMVIDNVDLPKDLEALSLVSRPFVAGTQARIFRHLTLSSDTGTGLFKRSGTLPKLSAILSRSPHLGAYVRDLHINLDLGRSDIHVLLAPTLQLLKGVSRTAITYIRGCHWSWSSWTDEMRAALIDLLCLPTMRFLALVRCTDVPATIIRHAMASYEEVVLEVSGIDFHAVEFVRPSHGKSLKRLVLLLDYRAEDNPDFHDLMVSAELTASSAHLKHLDVDLLDDVDLVTKHAVSAEIFTMNCYYFPEFALPANPALRSVNINAHPRMEVIYTLREVLRFIARLPSAAPKLEFLAISIFGFGRDTWRSVSLPPSSDADDALMELLNLRNMRFSVGRKAPEFEERLMAALPRTVAAGRLLFPTDIEPPDRWDTTAFFSQRQPPLAAIKVMCTTGSRE</sequence>
<dbReference type="EMBL" id="JARJCM010000216">
    <property type="protein sequence ID" value="KAJ7022141.1"/>
    <property type="molecule type" value="Genomic_DNA"/>
</dbReference>
<gene>
    <name evidence="1" type="ORF">C8F04DRAFT_1402503</name>
</gene>
<reference evidence="1" key="1">
    <citation type="submission" date="2023-03" db="EMBL/GenBank/DDBJ databases">
        <title>Massive genome expansion in bonnet fungi (Mycena s.s.) driven by repeated elements and novel gene families across ecological guilds.</title>
        <authorList>
            <consortium name="Lawrence Berkeley National Laboratory"/>
            <person name="Harder C.B."/>
            <person name="Miyauchi S."/>
            <person name="Viragh M."/>
            <person name="Kuo A."/>
            <person name="Thoen E."/>
            <person name="Andreopoulos B."/>
            <person name="Lu D."/>
            <person name="Skrede I."/>
            <person name="Drula E."/>
            <person name="Henrissat B."/>
            <person name="Morin E."/>
            <person name="Kohler A."/>
            <person name="Barry K."/>
            <person name="LaButti K."/>
            <person name="Morin E."/>
            <person name="Salamov A."/>
            <person name="Lipzen A."/>
            <person name="Mereny Z."/>
            <person name="Hegedus B."/>
            <person name="Baldrian P."/>
            <person name="Stursova M."/>
            <person name="Weitz H."/>
            <person name="Taylor A."/>
            <person name="Grigoriev I.V."/>
            <person name="Nagy L.G."/>
            <person name="Martin F."/>
            <person name="Kauserud H."/>
        </authorList>
    </citation>
    <scope>NUCLEOTIDE SEQUENCE</scope>
    <source>
        <strain evidence="1">CBHHK200</strain>
    </source>
</reference>
<name>A0AAD6S6J7_9AGAR</name>
<organism evidence="1 2">
    <name type="scientific">Mycena alexandri</name>
    <dbReference type="NCBI Taxonomy" id="1745969"/>
    <lineage>
        <taxon>Eukaryota</taxon>
        <taxon>Fungi</taxon>
        <taxon>Dikarya</taxon>
        <taxon>Basidiomycota</taxon>
        <taxon>Agaricomycotina</taxon>
        <taxon>Agaricomycetes</taxon>
        <taxon>Agaricomycetidae</taxon>
        <taxon>Agaricales</taxon>
        <taxon>Marasmiineae</taxon>
        <taxon>Mycenaceae</taxon>
        <taxon>Mycena</taxon>
    </lineage>
</organism>
<dbReference type="AlphaFoldDB" id="A0AAD6S6J7"/>
<dbReference type="Proteomes" id="UP001218188">
    <property type="component" value="Unassembled WGS sequence"/>
</dbReference>
<evidence type="ECO:0000313" key="2">
    <source>
        <dbReference type="Proteomes" id="UP001218188"/>
    </source>
</evidence>
<keyword evidence="2" id="KW-1185">Reference proteome</keyword>